<dbReference type="EMBL" id="JAKRKC020000001">
    <property type="protein sequence ID" value="MCK2214313.1"/>
    <property type="molecule type" value="Genomic_DNA"/>
</dbReference>
<organism evidence="3 4">
    <name type="scientific">Actinomadura luzonensis</name>
    <dbReference type="NCBI Taxonomy" id="2805427"/>
    <lineage>
        <taxon>Bacteria</taxon>
        <taxon>Bacillati</taxon>
        <taxon>Actinomycetota</taxon>
        <taxon>Actinomycetes</taxon>
        <taxon>Streptosporangiales</taxon>
        <taxon>Thermomonosporaceae</taxon>
        <taxon>Actinomadura</taxon>
    </lineage>
</organism>
<dbReference type="Proteomes" id="UP001317259">
    <property type="component" value="Unassembled WGS sequence"/>
</dbReference>
<dbReference type="PANTHER" id="PTHR35176">
    <property type="entry name" value="HEME OXYGENASE HI_0854-RELATED"/>
    <property type="match status" value="1"/>
</dbReference>
<proteinExistence type="predicted"/>
<evidence type="ECO:0000313" key="3">
    <source>
        <dbReference type="EMBL" id="MCK2214313.1"/>
    </source>
</evidence>
<dbReference type="Pfam" id="PF01243">
    <property type="entry name" value="PNPOx_N"/>
    <property type="match status" value="1"/>
</dbReference>
<dbReference type="PANTHER" id="PTHR35176:SF2">
    <property type="entry name" value="F420H(2)-DEPENDENT REDUCTASE RV1155"/>
    <property type="match status" value="1"/>
</dbReference>
<dbReference type="Gene3D" id="2.30.110.10">
    <property type="entry name" value="Electron Transport, Fmn-binding Protein, Chain A"/>
    <property type="match status" value="1"/>
</dbReference>
<keyword evidence="1" id="KW-0560">Oxidoreductase</keyword>
<evidence type="ECO:0000259" key="2">
    <source>
        <dbReference type="Pfam" id="PF01243"/>
    </source>
</evidence>
<protein>
    <submittedName>
        <fullName evidence="3">TIGR03668 family PPOX class F420-dependent oxidoreductase</fullName>
    </submittedName>
</protein>
<evidence type="ECO:0000313" key="4">
    <source>
        <dbReference type="Proteomes" id="UP001317259"/>
    </source>
</evidence>
<dbReference type="SUPFAM" id="SSF50475">
    <property type="entry name" value="FMN-binding split barrel"/>
    <property type="match status" value="1"/>
</dbReference>
<comment type="caution">
    <text evidence="3">The sequence shown here is derived from an EMBL/GenBank/DDBJ whole genome shotgun (WGS) entry which is preliminary data.</text>
</comment>
<keyword evidence="4" id="KW-1185">Reference proteome</keyword>
<dbReference type="RefSeq" id="WP_242383864.1">
    <property type="nucleotide sequence ID" value="NZ_JAKRKC020000001.1"/>
</dbReference>
<sequence>MEPDRARALFANERIACLATASAGAVPHVVPVTFALVDDQIVIAIDHKPKRSTNLRRLRNIHENPQVSLLADYYDDDWSRLWWVRADGAADIHEDGPERERALEALAAKYEQYRQHIPAGPVIVTSVGRWSGWAYTE</sequence>
<gene>
    <name evidence="3" type="ORF">MF672_010990</name>
</gene>
<evidence type="ECO:0000256" key="1">
    <source>
        <dbReference type="ARBA" id="ARBA00023002"/>
    </source>
</evidence>
<dbReference type="InterPro" id="IPR052019">
    <property type="entry name" value="F420H2_bilvrd_red/Heme_oxyg"/>
</dbReference>
<dbReference type="InterPro" id="IPR012349">
    <property type="entry name" value="Split_barrel_FMN-bd"/>
</dbReference>
<name>A0ABT0FPN1_9ACTN</name>
<dbReference type="InterPro" id="IPR019967">
    <property type="entry name" value="F420-dep_enz_PPOX_Rv0121"/>
</dbReference>
<accession>A0ABT0FPN1</accession>
<dbReference type="NCBIfam" id="TIGR03668">
    <property type="entry name" value="Rv0121_F420"/>
    <property type="match status" value="1"/>
</dbReference>
<feature type="domain" description="Pyridoxamine 5'-phosphate oxidase N-terminal" evidence="2">
    <location>
        <begin position="4"/>
        <end position="132"/>
    </location>
</feature>
<dbReference type="InterPro" id="IPR011576">
    <property type="entry name" value="Pyridox_Oxase_N"/>
</dbReference>
<reference evidence="3 4" key="1">
    <citation type="submission" date="2022-04" db="EMBL/GenBank/DDBJ databases">
        <title>Genome draft of Actinomadura sp. ATCC 31491.</title>
        <authorList>
            <person name="Shi X."/>
            <person name="Du Y."/>
        </authorList>
    </citation>
    <scope>NUCLEOTIDE SEQUENCE [LARGE SCALE GENOMIC DNA]</scope>
    <source>
        <strain evidence="3 4">ATCC 31491</strain>
    </source>
</reference>